<dbReference type="SUPFAM" id="SSF49785">
    <property type="entry name" value="Galactose-binding domain-like"/>
    <property type="match status" value="4"/>
</dbReference>
<dbReference type="Gene3D" id="2.60.120.260">
    <property type="entry name" value="Galactose-binding domain-like"/>
    <property type="match status" value="4"/>
</dbReference>
<evidence type="ECO:0000256" key="1">
    <source>
        <dbReference type="SAM" id="SignalP"/>
    </source>
</evidence>
<dbReference type="AlphaFoldDB" id="A0A437R0I0"/>
<keyword evidence="1" id="KW-0732">Signal</keyword>
<organism evidence="3 4">
    <name type="scientific">Rheinheimera riviphila</name>
    <dbReference type="NCBI Taxonomy" id="1834037"/>
    <lineage>
        <taxon>Bacteria</taxon>
        <taxon>Pseudomonadati</taxon>
        <taxon>Pseudomonadota</taxon>
        <taxon>Gammaproteobacteria</taxon>
        <taxon>Chromatiales</taxon>
        <taxon>Chromatiaceae</taxon>
        <taxon>Rheinheimera</taxon>
    </lineage>
</organism>
<dbReference type="InterPro" id="IPR008979">
    <property type="entry name" value="Galactose-bd-like_sf"/>
</dbReference>
<dbReference type="PROSITE" id="PS51257">
    <property type="entry name" value="PROKAR_LIPOPROTEIN"/>
    <property type="match status" value="1"/>
</dbReference>
<dbReference type="Proteomes" id="UP000283077">
    <property type="component" value="Unassembled WGS sequence"/>
</dbReference>
<dbReference type="Pfam" id="PF00754">
    <property type="entry name" value="F5_F8_type_C"/>
    <property type="match status" value="4"/>
</dbReference>
<evidence type="ECO:0000313" key="4">
    <source>
        <dbReference type="Proteomes" id="UP000283077"/>
    </source>
</evidence>
<proteinExistence type="predicted"/>
<protein>
    <submittedName>
        <fullName evidence="3">Discoidin domain-containing protein</fullName>
    </submittedName>
</protein>
<evidence type="ECO:0000313" key="3">
    <source>
        <dbReference type="EMBL" id="RVU40227.1"/>
    </source>
</evidence>
<dbReference type="OrthoDB" id="159306at2"/>
<evidence type="ECO:0000259" key="2">
    <source>
        <dbReference type="PROSITE" id="PS50022"/>
    </source>
</evidence>
<gene>
    <name evidence="3" type="ORF">EOE67_06420</name>
</gene>
<reference evidence="3 4" key="1">
    <citation type="submission" date="2019-01" db="EMBL/GenBank/DDBJ databases">
        <authorList>
            <person name="Chen W.-M."/>
        </authorList>
    </citation>
    <scope>NUCLEOTIDE SEQUENCE [LARGE SCALE GENOMIC DNA]</scope>
    <source>
        <strain evidence="3 4">KYPC3</strain>
    </source>
</reference>
<feature type="domain" description="F5/8 type C" evidence="2">
    <location>
        <begin position="307"/>
        <end position="420"/>
    </location>
</feature>
<feature type="domain" description="F5/8 type C" evidence="2">
    <location>
        <begin position="456"/>
        <end position="613"/>
    </location>
</feature>
<accession>A0A437R0I0</accession>
<dbReference type="EMBL" id="SACS01000005">
    <property type="protein sequence ID" value="RVU40227.1"/>
    <property type="molecule type" value="Genomic_DNA"/>
</dbReference>
<dbReference type="RefSeq" id="WP_127698215.1">
    <property type="nucleotide sequence ID" value="NZ_SACS01000005.1"/>
</dbReference>
<dbReference type="PROSITE" id="PS50022">
    <property type="entry name" value="FA58C_3"/>
    <property type="match status" value="4"/>
</dbReference>
<feature type="signal peptide" evidence="1">
    <location>
        <begin position="1"/>
        <end position="23"/>
    </location>
</feature>
<dbReference type="InterPro" id="IPR000421">
    <property type="entry name" value="FA58C"/>
</dbReference>
<comment type="caution">
    <text evidence="3">The sequence shown here is derived from an EMBL/GenBank/DDBJ whole genome shotgun (WGS) entry which is preliminary data.</text>
</comment>
<name>A0A437R0I0_9GAMM</name>
<feature type="chain" id="PRO_5019156059" evidence="1">
    <location>
        <begin position="24"/>
        <end position="912"/>
    </location>
</feature>
<feature type="domain" description="F5/8 type C" evidence="2">
    <location>
        <begin position="757"/>
        <end position="909"/>
    </location>
</feature>
<feature type="domain" description="F5/8 type C" evidence="2">
    <location>
        <begin position="616"/>
        <end position="718"/>
    </location>
</feature>
<sequence length="912" mass="95711">MKNFQLSSIAVATALLLSGCGGAGKDPDPTNHPTPASTVAELSGAVVKGTLTGAKVALAAVNGTSVTLDGSAVTDAKGLISNLKLTSAPGYAFNGLYRVTVSTDANSKMVCDAVRCGDISLGQNLTGAALGTLQLQSLVWIKATLGATADGKADAAFQANALSTLASGLLTQAITQGRSISALESLAPAQLEYSSLLLRILGVEANNLNLFTEALVSAEAAVNLETASNNTKLLSLLNAAFADFAPGENLQTNLTASAALVNSAAAGDFEAAVALREKVLAAWALHPVITELGLDATKLIDLKLPLVAELKAGGPVREYTTADRIATATITARGAIGEGEAIGKAFDGDSKTKWLDNKGIPSVEAPSWAIVKFAEAVPVSTLSITSANDADSRDPENFNIEGSNDGVSWTPLASFAGVSFAERYQTQDFGFSNTLAYRQYRVNITKNKGNDSLMQLAEIELIGPVYADIDHSDAGGNITSRGAISASESADRVFDNDGKTKWLDNKGIPTADAPSWVQIDLAEAKAVGTLALTSANDADSRDPENFNLQGSNDGGASWSTVATFAGESFAKRAERRTFSTGNSLAFSSYRLNITKNKGNDTLMQVAEVELIGPQIAAKDHSAGALITARGAIGDAESPDKAFDDKTSTKWLDNKGVPSVELPTWVMAKLPEAKAVNLLAITSANDADSRDPENFSLEASMDGVYWVKLQSWAGVSFDGRLTRQQFPFSNDVGFSYYRLNITKNKGNDSLMQIAEIELIGPDYVAQDVSSLPGVTIKARAAISPSESGEQVFDNNHLTKWLDNGGAPTVAAPAWVSVGLAQSQIVSAVAITSANDAPSRDIENFSLLGSNDGTTWVKITDVAGLNFAGRYERQVLSFGNGRAYQHYKVDISKNKGNDSLTQVAELELLGPVLE</sequence>
<keyword evidence="4" id="KW-1185">Reference proteome</keyword>